<feature type="domain" description="Receptor ligand binding region" evidence="5">
    <location>
        <begin position="73"/>
        <end position="204"/>
    </location>
</feature>
<accession>A0A075B1F2</accession>
<dbReference type="HOGENOM" id="CLU_1240739_0_0_1"/>
<evidence type="ECO:0000256" key="3">
    <source>
        <dbReference type="ARBA" id="ARBA00022989"/>
    </source>
</evidence>
<keyword evidence="4" id="KW-0472">Membrane</keyword>
<name>A0A075B1F2_ROZAC</name>
<dbReference type="Proteomes" id="UP000030755">
    <property type="component" value="Unassembled WGS sequence"/>
</dbReference>
<evidence type="ECO:0000313" key="6">
    <source>
        <dbReference type="EMBL" id="EPZ34603.1"/>
    </source>
</evidence>
<protein>
    <submittedName>
        <fullName evidence="7">Periplasmic binding protein-like I</fullName>
    </submittedName>
</protein>
<evidence type="ECO:0000256" key="1">
    <source>
        <dbReference type="ARBA" id="ARBA00004370"/>
    </source>
</evidence>
<evidence type="ECO:0000313" key="9">
    <source>
        <dbReference type="Proteomes" id="UP000281549"/>
    </source>
</evidence>
<gene>
    <name evidence="6" type="ORF">O9G_001905</name>
    <name evidence="7" type="ORF">ROZALSC1DRAFT_27263</name>
</gene>
<dbReference type="EMBL" id="KE560937">
    <property type="protein sequence ID" value="EPZ34603.1"/>
    <property type="molecule type" value="Genomic_DNA"/>
</dbReference>
<dbReference type="Pfam" id="PF01094">
    <property type="entry name" value="ANF_receptor"/>
    <property type="match status" value="1"/>
</dbReference>
<dbReference type="SUPFAM" id="SSF53822">
    <property type="entry name" value="Periplasmic binding protein-like I"/>
    <property type="match status" value="1"/>
</dbReference>
<dbReference type="GO" id="GO:0016020">
    <property type="term" value="C:membrane"/>
    <property type="evidence" value="ECO:0007669"/>
    <property type="project" value="UniProtKB-SubCell"/>
</dbReference>
<keyword evidence="8" id="KW-1185">Reference proteome</keyword>
<comment type="subcellular location">
    <subcellularLocation>
        <location evidence="1">Membrane</location>
    </subcellularLocation>
</comment>
<evidence type="ECO:0000313" key="8">
    <source>
        <dbReference type="Proteomes" id="UP000030755"/>
    </source>
</evidence>
<evidence type="ECO:0000313" key="7">
    <source>
        <dbReference type="EMBL" id="RKP21333.1"/>
    </source>
</evidence>
<reference evidence="9" key="2">
    <citation type="journal article" date="2018" name="Nat. Microbiol.">
        <title>Leveraging single-cell genomics to expand the fungal tree of life.</title>
        <authorList>
            <person name="Ahrendt S.R."/>
            <person name="Quandt C.A."/>
            <person name="Ciobanu D."/>
            <person name="Clum A."/>
            <person name="Salamov A."/>
            <person name="Andreopoulos B."/>
            <person name="Cheng J.F."/>
            <person name="Woyke T."/>
            <person name="Pelin A."/>
            <person name="Henrissat B."/>
            <person name="Reynolds N.K."/>
            <person name="Benny G.L."/>
            <person name="Smith M.E."/>
            <person name="James T.Y."/>
            <person name="Grigoriev I.V."/>
        </authorList>
    </citation>
    <scope>NUCLEOTIDE SEQUENCE [LARGE SCALE GENOMIC DNA]</scope>
    <source>
        <strain evidence="9">CSF55</strain>
    </source>
</reference>
<dbReference type="Gene3D" id="3.40.50.2300">
    <property type="match status" value="1"/>
</dbReference>
<sequence>MVPLIRKYRVAALVNNNKDAQNTQLDLFGFMDIFGLGVFTRKQNEFSIGALIPVTILESRKNRYPNQVGFYRAESFRCSIEKFNSLRAIRGATVYYNIQDTGNSNLNTFYSTMSFTTGGDGESQVVIGLDTSDAADFIGRYFNDLKFPVIAYGATSLALNDTKVFSTISRVVPSRKYTIDAMLKTAVALKWRVLSGIFPNDVHGLSSPRAKYIDSLHDNYAGL</sequence>
<proteinExistence type="predicted"/>
<keyword evidence="2" id="KW-0812">Transmembrane</keyword>
<evidence type="ECO:0000256" key="2">
    <source>
        <dbReference type="ARBA" id="ARBA00022692"/>
    </source>
</evidence>
<evidence type="ECO:0000256" key="4">
    <source>
        <dbReference type="ARBA" id="ARBA00023136"/>
    </source>
</evidence>
<reference evidence="6 8" key="1">
    <citation type="journal article" date="2013" name="Curr. Biol.">
        <title>Shared signatures of parasitism and phylogenomics unite Cryptomycota and microsporidia.</title>
        <authorList>
            <person name="James T.Y."/>
            <person name="Pelin A."/>
            <person name="Bonen L."/>
            <person name="Ahrendt S."/>
            <person name="Sain D."/>
            <person name="Corradi N."/>
            <person name="Stajich J.E."/>
        </authorList>
    </citation>
    <scope>NUCLEOTIDE SEQUENCE [LARGE SCALE GENOMIC DNA]</scope>
    <source>
        <strain evidence="6 8">CSF55</strain>
        <strain evidence="6 8">CSF55</strain>
    </source>
</reference>
<reference evidence="7" key="3">
    <citation type="submission" date="2018-08" db="EMBL/GenBank/DDBJ databases">
        <title>Leveraging single-cell genomics to expand the Fungal Tree of Life.</title>
        <authorList>
            <consortium name="DOE Joint Genome Institute"/>
            <person name="Ahrendt S.R."/>
            <person name="Quandt C.A."/>
            <person name="Ciobanu D."/>
            <person name="Clum A."/>
            <person name="Salamov A."/>
            <person name="Andreopoulos B."/>
            <person name="Cheng J.-F."/>
            <person name="Woyke T."/>
            <person name="Pelin A."/>
            <person name="Henrissat B."/>
            <person name="Reynolds N."/>
            <person name="Benny G.L."/>
            <person name="Smith M.E."/>
            <person name="James T.Y."/>
            <person name="Grigoriev I.V."/>
        </authorList>
    </citation>
    <scope>NUCLEOTIDE SEQUENCE</scope>
    <source>
        <strain evidence="7">CSF55</strain>
    </source>
</reference>
<dbReference type="Proteomes" id="UP000281549">
    <property type="component" value="Unassembled WGS sequence"/>
</dbReference>
<keyword evidence="3" id="KW-1133">Transmembrane helix</keyword>
<evidence type="ECO:0000259" key="5">
    <source>
        <dbReference type="Pfam" id="PF01094"/>
    </source>
</evidence>
<dbReference type="AlphaFoldDB" id="A0A075B1F2"/>
<dbReference type="EMBL" id="ML004965">
    <property type="protein sequence ID" value="RKP21333.1"/>
    <property type="molecule type" value="Genomic_DNA"/>
</dbReference>
<dbReference type="InterPro" id="IPR001828">
    <property type="entry name" value="ANF_lig-bd_rcpt"/>
</dbReference>
<dbReference type="InterPro" id="IPR028082">
    <property type="entry name" value="Peripla_BP_I"/>
</dbReference>
<organism evidence="6 8">
    <name type="scientific">Rozella allomycis (strain CSF55)</name>
    <dbReference type="NCBI Taxonomy" id="988480"/>
    <lineage>
        <taxon>Eukaryota</taxon>
        <taxon>Fungi</taxon>
        <taxon>Fungi incertae sedis</taxon>
        <taxon>Cryptomycota</taxon>
        <taxon>Cryptomycota incertae sedis</taxon>
        <taxon>Rozella</taxon>
    </lineage>
</organism>
<dbReference type="OrthoDB" id="5984008at2759"/>